<dbReference type="Gene3D" id="3.30.1410.10">
    <property type="entry name" value="GTP cyclohydrolase I feedback regulatory protein GFRP"/>
    <property type="match status" value="1"/>
</dbReference>
<dbReference type="InterPro" id="IPR009112">
    <property type="entry name" value="GTP_CycHdrlase_I_reg"/>
</dbReference>
<evidence type="ECO:0000256" key="8">
    <source>
        <dbReference type="ARBA" id="ARBA00032599"/>
    </source>
</evidence>
<dbReference type="Proteomes" id="UP001219518">
    <property type="component" value="Unassembled WGS sequence"/>
</dbReference>
<dbReference type="GO" id="GO:0005829">
    <property type="term" value="C:cytosol"/>
    <property type="evidence" value="ECO:0007669"/>
    <property type="project" value="UniProtKB-SubCell"/>
</dbReference>
<dbReference type="SUPFAM" id="SSF69761">
    <property type="entry name" value="GTP cyclohydrolase I feedback regulatory protein, GFRP"/>
    <property type="match status" value="1"/>
</dbReference>
<keyword evidence="11" id="KW-1185">Reference proteome</keyword>
<sequence>MAIASGASGRSIRNQLSPKTRLAVPTNHPSSAMPYVLVTTQIRLENGPTYVGDEYSDPELMQYLCANKITEPGNNFSTYLTDLNPRRVLDLLEKRGYRLVGMSGMGQTCVWTMWKAINSSSDDESDK</sequence>
<evidence type="ECO:0000256" key="2">
    <source>
        <dbReference type="ARBA" id="ARBA00004514"/>
    </source>
</evidence>
<accession>A0AAE1HS34</accession>
<protein>
    <recommendedName>
        <fullName evidence="4">GTP cyclohydrolase 1 feedback regulatory protein</fullName>
    </recommendedName>
    <alternativeName>
        <fullName evidence="8">GTP cyclohydrolase I feedback regulatory protein</fullName>
    </alternativeName>
</protein>
<keyword evidence="5" id="KW-0963">Cytoplasm</keyword>
<name>A0AAE1HS34_9NEOP</name>
<evidence type="ECO:0000256" key="9">
    <source>
        <dbReference type="SAM" id="MobiDB-lite"/>
    </source>
</evidence>
<evidence type="ECO:0000256" key="3">
    <source>
        <dbReference type="ARBA" id="ARBA00007605"/>
    </source>
</evidence>
<comment type="similarity">
    <text evidence="3">Belongs to the GFRP family.</text>
</comment>
<feature type="region of interest" description="Disordered" evidence="9">
    <location>
        <begin position="1"/>
        <end position="25"/>
    </location>
</feature>
<reference evidence="10" key="1">
    <citation type="submission" date="2021-07" db="EMBL/GenBank/DDBJ databases">
        <authorList>
            <person name="Catto M.A."/>
            <person name="Jacobson A."/>
            <person name="Kennedy G."/>
            <person name="Labadie P."/>
            <person name="Hunt B.G."/>
            <person name="Srinivasan R."/>
        </authorList>
    </citation>
    <scope>NUCLEOTIDE SEQUENCE</scope>
    <source>
        <strain evidence="10">PL_HMW_Pooled</strain>
        <tissue evidence="10">Head</tissue>
    </source>
</reference>
<proteinExistence type="inferred from homology"/>
<dbReference type="GO" id="GO:0044549">
    <property type="term" value="F:GTP cyclohydrolase binding"/>
    <property type="evidence" value="ECO:0007669"/>
    <property type="project" value="TreeGrafter"/>
</dbReference>
<evidence type="ECO:0000313" key="11">
    <source>
        <dbReference type="Proteomes" id="UP001219518"/>
    </source>
</evidence>
<comment type="subcellular location">
    <subcellularLocation>
        <location evidence="2">Cytoplasm</location>
        <location evidence="2">Cytosol</location>
    </subcellularLocation>
    <subcellularLocation>
        <location evidence="1">Nucleus membrane</location>
    </subcellularLocation>
</comment>
<evidence type="ECO:0000256" key="6">
    <source>
        <dbReference type="ARBA" id="ARBA00023136"/>
    </source>
</evidence>
<reference evidence="10" key="2">
    <citation type="journal article" date="2023" name="BMC Genomics">
        <title>Pest status, molecular evolution, and epigenetic factors derived from the genome assembly of Frankliniella fusca, a thysanopteran phytovirus vector.</title>
        <authorList>
            <person name="Catto M.A."/>
            <person name="Labadie P.E."/>
            <person name="Jacobson A.L."/>
            <person name="Kennedy G.G."/>
            <person name="Srinivasan R."/>
            <person name="Hunt B.G."/>
        </authorList>
    </citation>
    <scope>NUCLEOTIDE SEQUENCE</scope>
    <source>
        <strain evidence="10">PL_HMW_Pooled</strain>
    </source>
</reference>
<keyword evidence="6" id="KW-0472">Membrane</keyword>
<dbReference type="GO" id="GO:0009890">
    <property type="term" value="P:negative regulation of biosynthetic process"/>
    <property type="evidence" value="ECO:0007669"/>
    <property type="project" value="InterPro"/>
</dbReference>
<evidence type="ECO:0000313" key="10">
    <source>
        <dbReference type="EMBL" id="KAK3926454.1"/>
    </source>
</evidence>
<evidence type="ECO:0000256" key="5">
    <source>
        <dbReference type="ARBA" id="ARBA00022490"/>
    </source>
</evidence>
<gene>
    <name evidence="10" type="ORF">KUF71_014671</name>
</gene>
<organism evidence="10 11">
    <name type="scientific">Frankliniella fusca</name>
    <dbReference type="NCBI Taxonomy" id="407009"/>
    <lineage>
        <taxon>Eukaryota</taxon>
        <taxon>Metazoa</taxon>
        <taxon>Ecdysozoa</taxon>
        <taxon>Arthropoda</taxon>
        <taxon>Hexapoda</taxon>
        <taxon>Insecta</taxon>
        <taxon>Pterygota</taxon>
        <taxon>Neoptera</taxon>
        <taxon>Paraneoptera</taxon>
        <taxon>Thysanoptera</taxon>
        <taxon>Terebrantia</taxon>
        <taxon>Thripoidea</taxon>
        <taxon>Thripidae</taxon>
        <taxon>Frankliniella</taxon>
    </lineage>
</organism>
<dbReference type="InterPro" id="IPR036717">
    <property type="entry name" value="GFRP_sf"/>
</dbReference>
<evidence type="ECO:0000256" key="1">
    <source>
        <dbReference type="ARBA" id="ARBA00004126"/>
    </source>
</evidence>
<dbReference type="GO" id="GO:0031965">
    <property type="term" value="C:nuclear membrane"/>
    <property type="evidence" value="ECO:0007669"/>
    <property type="project" value="UniProtKB-SubCell"/>
</dbReference>
<dbReference type="PANTHER" id="PTHR16852:SF2">
    <property type="entry name" value="GTP CYCLOHYDROLASE 1 FEEDBACK REGULATORY PROTEIN"/>
    <property type="match status" value="1"/>
</dbReference>
<keyword evidence="7" id="KW-0539">Nucleus</keyword>
<dbReference type="Pfam" id="PF06399">
    <property type="entry name" value="GFRP"/>
    <property type="match status" value="1"/>
</dbReference>
<evidence type="ECO:0000256" key="7">
    <source>
        <dbReference type="ARBA" id="ARBA00023242"/>
    </source>
</evidence>
<dbReference type="PANTHER" id="PTHR16852">
    <property type="entry name" value="GTP CYCLOHYDROLASE 1 FEEDBACK REGULATORY PROTEIN"/>
    <property type="match status" value="1"/>
</dbReference>
<comment type="caution">
    <text evidence="10">The sequence shown here is derived from an EMBL/GenBank/DDBJ whole genome shotgun (WGS) entry which is preliminary data.</text>
</comment>
<evidence type="ECO:0000256" key="4">
    <source>
        <dbReference type="ARBA" id="ARBA00020099"/>
    </source>
</evidence>
<dbReference type="AlphaFoldDB" id="A0AAE1HS34"/>
<dbReference type="EMBL" id="JAHWGI010001262">
    <property type="protein sequence ID" value="KAK3926454.1"/>
    <property type="molecule type" value="Genomic_DNA"/>
</dbReference>
<dbReference type="FunFam" id="3.30.1410.10:FF:000001">
    <property type="entry name" value="GTP cyclohydrolase 1 feedback regulatory protein"/>
    <property type="match status" value="1"/>
</dbReference>